<keyword evidence="3" id="KW-1185">Reference proteome</keyword>
<keyword evidence="1" id="KW-0812">Transmembrane</keyword>
<name>A0A2S6IF09_9FLAO</name>
<dbReference type="Proteomes" id="UP000239002">
    <property type="component" value="Unassembled WGS sequence"/>
</dbReference>
<dbReference type="AlphaFoldDB" id="A0A2S6IF09"/>
<feature type="transmembrane region" description="Helical" evidence="1">
    <location>
        <begin position="97"/>
        <end position="114"/>
    </location>
</feature>
<accession>A0A2S6IF09</accession>
<evidence type="ECO:0000256" key="1">
    <source>
        <dbReference type="SAM" id="Phobius"/>
    </source>
</evidence>
<dbReference type="EMBL" id="PTJE01000009">
    <property type="protein sequence ID" value="PPK92740.1"/>
    <property type="molecule type" value="Genomic_DNA"/>
</dbReference>
<evidence type="ECO:0000313" key="3">
    <source>
        <dbReference type="Proteomes" id="UP000239002"/>
    </source>
</evidence>
<proteinExistence type="predicted"/>
<keyword evidence="1" id="KW-1133">Transmembrane helix</keyword>
<sequence>MVDKYTDISVQIEHYAKEISEKRMDFSKLRNTLKEQGTDQKDIAHIVKRVDKRAIRLDQLKGLHSRGKALFYGGIVAIVLGLLLPVISLFLSKGLSTWLISTPIIAGLGAIFLGRNDMRRY</sequence>
<reference evidence="2 3" key="1">
    <citation type="submission" date="2018-02" db="EMBL/GenBank/DDBJ databases">
        <title>Genomic Encyclopedia of Archaeal and Bacterial Type Strains, Phase II (KMG-II): from individual species to whole genera.</title>
        <authorList>
            <person name="Goeker M."/>
        </authorList>
    </citation>
    <scope>NUCLEOTIDE SEQUENCE [LARGE SCALE GENOMIC DNA]</scope>
    <source>
        <strain evidence="2 3">DSM 16809</strain>
    </source>
</reference>
<keyword evidence="1" id="KW-0472">Membrane</keyword>
<dbReference type="RefSeq" id="WP_104516629.1">
    <property type="nucleotide sequence ID" value="NZ_MQVW01000014.1"/>
</dbReference>
<gene>
    <name evidence="2" type="ORF">LY01_02825</name>
</gene>
<feature type="transmembrane region" description="Helical" evidence="1">
    <location>
        <begin position="69"/>
        <end position="91"/>
    </location>
</feature>
<evidence type="ECO:0000313" key="2">
    <source>
        <dbReference type="EMBL" id="PPK92740.1"/>
    </source>
</evidence>
<dbReference type="OrthoDB" id="1144552at2"/>
<comment type="caution">
    <text evidence="2">The sequence shown here is derived from an EMBL/GenBank/DDBJ whole genome shotgun (WGS) entry which is preliminary data.</text>
</comment>
<protein>
    <submittedName>
        <fullName evidence="2">Uncharacterized protein</fullName>
    </submittedName>
</protein>
<organism evidence="2 3">
    <name type="scientific">Nonlabens xylanidelens</name>
    <dbReference type="NCBI Taxonomy" id="191564"/>
    <lineage>
        <taxon>Bacteria</taxon>
        <taxon>Pseudomonadati</taxon>
        <taxon>Bacteroidota</taxon>
        <taxon>Flavobacteriia</taxon>
        <taxon>Flavobacteriales</taxon>
        <taxon>Flavobacteriaceae</taxon>
        <taxon>Nonlabens</taxon>
    </lineage>
</organism>